<dbReference type="Proteomes" id="UP001140096">
    <property type="component" value="Unassembled WGS sequence"/>
</dbReference>
<comment type="caution">
    <text evidence="1">The sequence shown here is derived from an EMBL/GenBank/DDBJ whole genome shotgun (WGS) entry which is preliminary data.</text>
</comment>
<gene>
    <name evidence="1" type="ORF">H4S07_006636</name>
</gene>
<reference evidence="1" key="1">
    <citation type="submission" date="2022-07" db="EMBL/GenBank/DDBJ databases">
        <title>Phylogenomic reconstructions and comparative analyses of Kickxellomycotina fungi.</title>
        <authorList>
            <person name="Reynolds N.K."/>
            <person name="Stajich J.E."/>
            <person name="Barry K."/>
            <person name="Grigoriev I.V."/>
            <person name="Crous P."/>
            <person name="Smith M.E."/>
        </authorList>
    </citation>
    <scope>NUCLEOTIDE SEQUENCE</scope>
    <source>
        <strain evidence="1">CBS 102833</strain>
    </source>
</reference>
<protein>
    <submittedName>
        <fullName evidence="1">Uncharacterized protein</fullName>
    </submittedName>
</protein>
<evidence type="ECO:0000313" key="2">
    <source>
        <dbReference type="Proteomes" id="UP001140096"/>
    </source>
</evidence>
<organism evidence="1 2">
    <name type="scientific">Coemansia furcata</name>
    <dbReference type="NCBI Taxonomy" id="417177"/>
    <lineage>
        <taxon>Eukaryota</taxon>
        <taxon>Fungi</taxon>
        <taxon>Fungi incertae sedis</taxon>
        <taxon>Zoopagomycota</taxon>
        <taxon>Kickxellomycotina</taxon>
        <taxon>Kickxellomycetes</taxon>
        <taxon>Kickxellales</taxon>
        <taxon>Kickxellaceae</taxon>
        <taxon>Coemansia</taxon>
    </lineage>
</organism>
<keyword evidence="2" id="KW-1185">Reference proteome</keyword>
<feature type="non-terminal residue" evidence="1">
    <location>
        <position position="1"/>
    </location>
</feature>
<dbReference type="EMBL" id="JANBUP010004096">
    <property type="protein sequence ID" value="KAJ2794878.1"/>
    <property type="molecule type" value="Genomic_DNA"/>
</dbReference>
<proteinExistence type="predicted"/>
<feature type="non-terminal residue" evidence="1">
    <location>
        <position position="280"/>
    </location>
</feature>
<evidence type="ECO:0000313" key="1">
    <source>
        <dbReference type="EMBL" id="KAJ2794878.1"/>
    </source>
</evidence>
<sequence length="280" mass="31717">LGLHDFVLRHDIGRGAFGRVRVAEHVETRRSYALKYISKSKCMERRGEANILQERGILEEISHAYVASLRFSFQNSTTVFLVLDLMEGGDLRHHLRQQKRFSESVIRLWIAELACAINYLHTLRIVHRDIKPENVLMDDEGHLALTDFNAAIRITDQAPTHRGVAGTTSYMAPELIGGGAYAGSVDWWSLGVLMYECVYGHRPFRRSLARDLRRAIVEDDVAFPVTADSRVSMDCISAIRGLLHKSPERRLGCDEGGFERLKAHAFFAPIDWAALETRDV</sequence>
<name>A0ACC1KTD7_9FUNG</name>
<accession>A0ACC1KTD7</accession>